<dbReference type="InterPro" id="IPR051130">
    <property type="entry name" value="Mito_struct-func_regulator"/>
</dbReference>
<dbReference type="InterPro" id="IPR045307">
    <property type="entry name" value="ADCK1_dom"/>
</dbReference>
<evidence type="ECO:0000256" key="1">
    <source>
        <dbReference type="ARBA" id="ARBA00009670"/>
    </source>
</evidence>
<accession>A0ABM1MJG4</accession>
<evidence type="ECO:0000313" key="4">
    <source>
        <dbReference type="RefSeq" id="XP_017774713.1"/>
    </source>
</evidence>
<dbReference type="GO" id="GO:0016301">
    <property type="term" value="F:kinase activity"/>
    <property type="evidence" value="ECO:0007669"/>
    <property type="project" value="UniProtKB-KW"/>
</dbReference>
<dbReference type="Pfam" id="PF03109">
    <property type="entry name" value="ABC1"/>
    <property type="match status" value="1"/>
</dbReference>
<comment type="similarity">
    <text evidence="1">Belongs to the protein kinase superfamily. ADCK protein kinase family.</text>
</comment>
<evidence type="ECO:0000313" key="3">
    <source>
        <dbReference type="Proteomes" id="UP000695000"/>
    </source>
</evidence>
<dbReference type="InterPro" id="IPR011009">
    <property type="entry name" value="Kinase-like_dom_sf"/>
</dbReference>
<reference evidence="4 5" key="1">
    <citation type="submission" date="2025-05" db="UniProtKB">
        <authorList>
            <consortium name="RefSeq"/>
        </authorList>
    </citation>
    <scope>IDENTIFICATION</scope>
    <source>
        <tissue evidence="4 5">Whole Larva</tissue>
    </source>
</reference>
<evidence type="ECO:0000313" key="5">
    <source>
        <dbReference type="RefSeq" id="XP_017774714.1"/>
    </source>
</evidence>
<gene>
    <name evidence="4 5" type="primary">LOC108561342</name>
</gene>
<sequence>MFFSRLRKLSPLRRKATIVGLTVSSSTGVYLAVKDPTDLSSTIGAGIRFLRSIKIGMMISLDYYISMLGLTEGQGNYEYMMSATHQRAANRILEGCLVNGGTYIKIGQGLVSLSHILPKEFIKTLTQLQDKCLVRADDEIKTLFVEDFGKTPDEIYKSFDTEPIAAASLAQVYRATTKDDQEVAVKVQYIDLQKRFVTDVATINFLLKVVGLMHPNFDFGWIVADVVGSLRQELDFLNEGKNSEQCAKDLKHLSFVHVPKVFWDLSSQRVLVTEYVDAIKINNKEALQKNGFSLTDINNKLFKTFGEQIFQTGFVHADPHPGNVLVRKHEKRTQLVLLDHGLYQRMSNENRVALSHFWKAIVLKDHKAMAKYSLDLGVKDYGMLAEVLTQRPLKSKNFRLISKLSDEELKYMAQFAQQRFDLIMDTLKSMPTSLLFVVRNLNTIRSIAHDHGDPIDRYTVLAREATKTAFSTENNFIKRLTVIPSRVYFEIQLLNGRLMVWFMRTFLNILYMLGRSPDASSIISKIV</sequence>
<proteinExistence type="inferred from homology"/>
<dbReference type="PANTHER" id="PTHR43173:SF28">
    <property type="entry name" value="AARF DOMAIN CONTAINING KINASE 5"/>
    <property type="match status" value="1"/>
</dbReference>
<dbReference type="GeneID" id="108561342"/>
<organism evidence="3 5">
    <name type="scientific">Nicrophorus vespilloides</name>
    <name type="common">Boreal carrion beetle</name>
    <dbReference type="NCBI Taxonomy" id="110193"/>
    <lineage>
        <taxon>Eukaryota</taxon>
        <taxon>Metazoa</taxon>
        <taxon>Ecdysozoa</taxon>
        <taxon>Arthropoda</taxon>
        <taxon>Hexapoda</taxon>
        <taxon>Insecta</taxon>
        <taxon>Pterygota</taxon>
        <taxon>Neoptera</taxon>
        <taxon>Endopterygota</taxon>
        <taxon>Coleoptera</taxon>
        <taxon>Polyphaga</taxon>
        <taxon>Staphyliniformia</taxon>
        <taxon>Silphidae</taxon>
        <taxon>Nicrophorinae</taxon>
        <taxon>Nicrophorus</taxon>
    </lineage>
</organism>
<feature type="domain" description="ABC1 atypical kinase-like" evidence="2">
    <location>
        <begin position="127"/>
        <end position="372"/>
    </location>
</feature>
<dbReference type="Gene3D" id="1.10.510.10">
    <property type="entry name" value="Transferase(Phosphotransferase) domain 1"/>
    <property type="match status" value="1"/>
</dbReference>
<dbReference type="SUPFAM" id="SSF56112">
    <property type="entry name" value="Protein kinase-like (PK-like)"/>
    <property type="match status" value="1"/>
</dbReference>
<protein>
    <submittedName>
        <fullName evidence="4 5">Uncharacterized aarF domain-containing protein kinase 5</fullName>
    </submittedName>
</protein>
<dbReference type="CDD" id="cd13969">
    <property type="entry name" value="ADCK1-like"/>
    <property type="match status" value="1"/>
</dbReference>
<dbReference type="Proteomes" id="UP000695000">
    <property type="component" value="Unplaced"/>
</dbReference>
<dbReference type="PANTHER" id="PTHR43173">
    <property type="entry name" value="ABC1 FAMILY PROTEIN"/>
    <property type="match status" value="1"/>
</dbReference>
<keyword evidence="4 5" id="KW-0418">Kinase</keyword>
<dbReference type="RefSeq" id="XP_017774713.1">
    <property type="nucleotide sequence ID" value="XM_017919224.1"/>
</dbReference>
<dbReference type="InterPro" id="IPR004147">
    <property type="entry name" value="ABC1_dom"/>
</dbReference>
<keyword evidence="4 5" id="KW-0808">Transferase</keyword>
<name>A0ABM1MJG4_NICVS</name>
<evidence type="ECO:0000259" key="2">
    <source>
        <dbReference type="Pfam" id="PF03109"/>
    </source>
</evidence>
<keyword evidence="3" id="KW-1185">Reference proteome</keyword>
<dbReference type="RefSeq" id="XP_017774714.1">
    <property type="nucleotide sequence ID" value="XM_017919225.1"/>
</dbReference>